<accession>A0A7W9AHS2</accession>
<keyword evidence="3" id="KW-1185">Reference proteome</keyword>
<protein>
    <submittedName>
        <fullName evidence="2">Uncharacterized protein</fullName>
    </submittedName>
</protein>
<keyword evidence="1" id="KW-1133">Transmembrane helix</keyword>
<organism evidence="2 3">
    <name type="scientific">Sphingobium boeckii</name>
    <dbReference type="NCBI Taxonomy" id="1082345"/>
    <lineage>
        <taxon>Bacteria</taxon>
        <taxon>Pseudomonadati</taxon>
        <taxon>Pseudomonadota</taxon>
        <taxon>Alphaproteobacteria</taxon>
        <taxon>Sphingomonadales</taxon>
        <taxon>Sphingomonadaceae</taxon>
        <taxon>Sphingobium</taxon>
    </lineage>
</organism>
<comment type="caution">
    <text evidence="2">The sequence shown here is derived from an EMBL/GenBank/DDBJ whole genome shotgun (WGS) entry which is preliminary data.</text>
</comment>
<name>A0A7W9AHS2_9SPHN</name>
<dbReference type="AlphaFoldDB" id="A0A7W9AHS2"/>
<sequence length="32" mass="3549">MMTHYLNYKEILFAATCALATHVALISLALQP</sequence>
<reference evidence="2 3" key="1">
    <citation type="submission" date="2020-08" db="EMBL/GenBank/DDBJ databases">
        <title>Genomic Encyclopedia of Type Strains, Phase IV (KMG-IV): sequencing the most valuable type-strain genomes for metagenomic binning, comparative biology and taxonomic classification.</title>
        <authorList>
            <person name="Goeker M."/>
        </authorList>
    </citation>
    <scope>NUCLEOTIDE SEQUENCE [LARGE SCALE GENOMIC DNA]</scope>
    <source>
        <strain evidence="2 3">DSM 25079</strain>
    </source>
</reference>
<proteinExistence type="predicted"/>
<evidence type="ECO:0000256" key="1">
    <source>
        <dbReference type="SAM" id="Phobius"/>
    </source>
</evidence>
<evidence type="ECO:0000313" key="2">
    <source>
        <dbReference type="EMBL" id="MBB5685927.1"/>
    </source>
</evidence>
<feature type="transmembrane region" description="Helical" evidence="1">
    <location>
        <begin position="12"/>
        <end position="30"/>
    </location>
</feature>
<dbReference type="EMBL" id="JACIJC010000003">
    <property type="protein sequence ID" value="MBB5685927.1"/>
    <property type="molecule type" value="Genomic_DNA"/>
</dbReference>
<evidence type="ECO:0000313" key="3">
    <source>
        <dbReference type="Proteomes" id="UP000549617"/>
    </source>
</evidence>
<dbReference type="Proteomes" id="UP000549617">
    <property type="component" value="Unassembled WGS sequence"/>
</dbReference>
<keyword evidence="1" id="KW-0812">Transmembrane</keyword>
<gene>
    <name evidence="2" type="ORF">FHS49_001943</name>
</gene>
<keyword evidence="1" id="KW-0472">Membrane</keyword>